<dbReference type="Gene3D" id="1.10.260.40">
    <property type="entry name" value="lambda repressor-like DNA-binding domains"/>
    <property type="match status" value="1"/>
</dbReference>
<dbReference type="EMBL" id="JACRWD010000001">
    <property type="protein sequence ID" value="MBC6003399.1"/>
    <property type="molecule type" value="Genomic_DNA"/>
</dbReference>
<name>A0ABR7K2R5_9FIRM</name>
<dbReference type="PANTHER" id="PTHR43236">
    <property type="entry name" value="ANTITOXIN HIGA1"/>
    <property type="match status" value="1"/>
</dbReference>
<reference evidence="3 4" key="1">
    <citation type="submission" date="2020-08" db="EMBL/GenBank/DDBJ databases">
        <authorList>
            <person name="Liu C."/>
            <person name="Sun Q."/>
        </authorList>
    </citation>
    <scope>NUCLEOTIDE SEQUENCE [LARGE SCALE GENOMIC DNA]</scope>
    <source>
        <strain evidence="3 4">NSJ-45</strain>
    </source>
</reference>
<keyword evidence="4" id="KW-1185">Reference proteome</keyword>
<dbReference type="SUPFAM" id="SSF47413">
    <property type="entry name" value="lambda repressor-like DNA-binding domains"/>
    <property type="match status" value="1"/>
</dbReference>
<protein>
    <submittedName>
        <fullName evidence="3">Transcriptional regulator</fullName>
    </submittedName>
</protein>
<dbReference type="InterPro" id="IPR010982">
    <property type="entry name" value="Lambda_DNA-bd_dom_sf"/>
</dbReference>
<dbReference type="CDD" id="cd00093">
    <property type="entry name" value="HTH_XRE"/>
    <property type="match status" value="1"/>
</dbReference>
<evidence type="ECO:0000256" key="1">
    <source>
        <dbReference type="ARBA" id="ARBA00007227"/>
    </source>
</evidence>
<comment type="similarity">
    <text evidence="1">Belongs to the short-chain fatty acyl-CoA assimilation regulator (ScfR) family.</text>
</comment>
<dbReference type="Pfam" id="PF12844">
    <property type="entry name" value="HTH_19"/>
    <property type="match status" value="1"/>
</dbReference>
<dbReference type="InterPro" id="IPR001387">
    <property type="entry name" value="Cro/C1-type_HTH"/>
</dbReference>
<dbReference type="PANTHER" id="PTHR43236:SF1">
    <property type="entry name" value="BLL7220 PROTEIN"/>
    <property type="match status" value="1"/>
</dbReference>
<dbReference type="InterPro" id="IPR052345">
    <property type="entry name" value="Rad_response_metalloprotease"/>
</dbReference>
<organism evidence="3 4">
    <name type="scientific">Paeniclostridium hominis</name>
    <dbReference type="NCBI Taxonomy" id="2764329"/>
    <lineage>
        <taxon>Bacteria</taxon>
        <taxon>Bacillati</taxon>
        <taxon>Bacillota</taxon>
        <taxon>Clostridia</taxon>
        <taxon>Peptostreptococcales</taxon>
        <taxon>Peptostreptococcaceae</taxon>
        <taxon>Paeniclostridium</taxon>
    </lineage>
</organism>
<evidence type="ECO:0000313" key="4">
    <source>
        <dbReference type="Proteomes" id="UP000611796"/>
    </source>
</evidence>
<evidence type="ECO:0000259" key="2">
    <source>
        <dbReference type="PROSITE" id="PS50943"/>
    </source>
</evidence>
<evidence type="ECO:0000313" key="3">
    <source>
        <dbReference type="EMBL" id="MBC6003399.1"/>
    </source>
</evidence>
<dbReference type="PROSITE" id="PS50943">
    <property type="entry name" value="HTH_CROC1"/>
    <property type="match status" value="1"/>
</dbReference>
<gene>
    <name evidence="3" type="ORF">H8891_06265</name>
</gene>
<accession>A0ABR7K2R5</accession>
<feature type="domain" description="HTH cro/C1-type" evidence="2">
    <location>
        <begin position="11"/>
        <end position="65"/>
    </location>
</feature>
<proteinExistence type="inferred from homology"/>
<sequence>MSKKIFNGKKLKNARVYRGKTVDVLAKETKINKKDILAFEGDKYKPTLENEMKLANALSFPKDYFSEKDAVNVVVENTHIRTESTLPRVDDIALKEKLVMTHRLLKFIQGYIKFPEMNLPNNLNRNDDIEELAQKVREFFDLGNGPIGNMVSLLEINGIFISATNIDKKGALAFSQKQSIDKESRYFIALGNDKKSAPIRNYDLAYELAYIISVEANIQSKKFSKDEFACAFLMPKESFLEDLEGVHELEDYIELKKKWIVPIWAMILRGYQLGKVSYKKYMYLMNQIDKKGWSKKEPLDDNIKSTHPILLKKSFDMLIESKLMNEGLFMNNLANYGLSIYPQDIEELFGLKEGTLSKNINKYNKDNVRTVNFRK</sequence>
<dbReference type="InterPro" id="IPR010359">
    <property type="entry name" value="IrrE_HExxH"/>
</dbReference>
<dbReference type="Pfam" id="PF06114">
    <property type="entry name" value="Peptidase_M78"/>
    <property type="match status" value="1"/>
</dbReference>
<dbReference type="RefSeq" id="WP_187005655.1">
    <property type="nucleotide sequence ID" value="NZ_JACRWD010000001.1"/>
</dbReference>
<comment type="caution">
    <text evidence="3">The sequence shown here is derived from an EMBL/GenBank/DDBJ whole genome shotgun (WGS) entry which is preliminary data.</text>
</comment>
<dbReference type="Proteomes" id="UP000611796">
    <property type="component" value="Unassembled WGS sequence"/>
</dbReference>